<dbReference type="KEGG" id="crb:17900576"/>
<proteinExistence type="predicted"/>
<dbReference type="STRING" id="81985.R0IH41"/>
<dbReference type="EMBL" id="KB870805">
    <property type="protein sequence ID" value="EOA36143.1"/>
    <property type="molecule type" value="Genomic_DNA"/>
</dbReference>
<dbReference type="InterPro" id="IPR004320">
    <property type="entry name" value="BPS1_pln"/>
</dbReference>
<dbReference type="PANTHER" id="PTHR33070">
    <property type="entry name" value="OS06G0725500 PROTEIN"/>
    <property type="match status" value="1"/>
</dbReference>
<dbReference type="OrthoDB" id="1678530at2759"/>
<dbReference type="Pfam" id="PF03087">
    <property type="entry name" value="BPS1"/>
    <property type="match status" value="1"/>
</dbReference>
<dbReference type="Proteomes" id="UP000029121">
    <property type="component" value="Unassembled WGS sequence"/>
</dbReference>
<accession>R0IH41</accession>
<evidence type="ECO:0000313" key="1">
    <source>
        <dbReference type="EMBL" id="EOA36143.1"/>
    </source>
</evidence>
<organism evidence="1 2">
    <name type="scientific">Capsella rubella</name>
    <dbReference type="NCBI Taxonomy" id="81985"/>
    <lineage>
        <taxon>Eukaryota</taxon>
        <taxon>Viridiplantae</taxon>
        <taxon>Streptophyta</taxon>
        <taxon>Embryophyta</taxon>
        <taxon>Tracheophyta</taxon>
        <taxon>Spermatophyta</taxon>
        <taxon>Magnoliopsida</taxon>
        <taxon>eudicotyledons</taxon>
        <taxon>Gunneridae</taxon>
        <taxon>Pentapetalae</taxon>
        <taxon>rosids</taxon>
        <taxon>malvids</taxon>
        <taxon>Brassicales</taxon>
        <taxon>Brassicaceae</taxon>
        <taxon>Camelineae</taxon>
        <taxon>Capsella</taxon>
    </lineage>
</organism>
<reference evidence="2" key="1">
    <citation type="journal article" date="2013" name="Nat. Genet.">
        <title>The Capsella rubella genome and the genomic consequences of rapid mating system evolution.</title>
        <authorList>
            <person name="Slotte T."/>
            <person name="Hazzouri K.M."/>
            <person name="Agren J.A."/>
            <person name="Koenig D."/>
            <person name="Maumus F."/>
            <person name="Guo Y.L."/>
            <person name="Steige K."/>
            <person name="Platts A.E."/>
            <person name="Escobar J.S."/>
            <person name="Newman L.K."/>
            <person name="Wang W."/>
            <person name="Mandakova T."/>
            <person name="Vello E."/>
            <person name="Smith L.M."/>
            <person name="Henz S.R."/>
            <person name="Steffen J."/>
            <person name="Takuno S."/>
            <person name="Brandvain Y."/>
            <person name="Coop G."/>
            <person name="Andolfatto P."/>
            <person name="Hu T.T."/>
            <person name="Blanchette M."/>
            <person name="Clark R.M."/>
            <person name="Quesneville H."/>
            <person name="Nordborg M."/>
            <person name="Gaut B.S."/>
            <person name="Lysak M.A."/>
            <person name="Jenkins J."/>
            <person name="Grimwood J."/>
            <person name="Chapman J."/>
            <person name="Prochnik S."/>
            <person name="Shu S."/>
            <person name="Rokhsar D."/>
            <person name="Schmutz J."/>
            <person name="Weigel D."/>
            <person name="Wright S.I."/>
        </authorList>
    </citation>
    <scope>NUCLEOTIDE SEQUENCE [LARGE SCALE GENOMIC DNA]</scope>
    <source>
        <strain evidence="2">cv. Monte Gargano</strain>
    </source>
</reference>
<dbReference type="GO" id="GO:0048364">
    <property type="term" value="P:root development"/>
    <property type="evidence" value="ECO:0007669"/>
    <property type="project" value="InterPro"/>
</dbReference>
<dbReference type="PANTHER" id="PTHR33070:SF7">
    <property type="entry name" value="RX N-TERMINAL DOMAIN-CONTAINING PROTEIN"/>
    <property type="match status" value="1"/>
</dbReference>
<gene>
    <name evidence="1" type="ORF">CARUB_v10012650mg</name>
</gene>
<name>R0IH41_9BRAS</name>
<keyword evidence="2" id="KW-1185">Reference proteome</keyword>
<dbReference type="GO" id="GO:0048367">
    <property type="term" value="P:shoot system development"/>
    <property type="evidence" value="ECO:0007669"/>
    <property type="project" value="InterPro"/>
</dbReference>
<evidence type="ECO:0000313" key="2">
    <source>
        <dbReference type="Proteomes" id="UP000029121"/>
    </source>
</evidence>
<dbReference type="AlphaFoldDB" id="R0IH41"/>
<dbReference type="eggNOG" id="ENOG502RX8D">
    <property type="taxonomic scope" value="Eukaryota"/>
</dbReference>
<protein>
    <submittedName>
        <fullName evidence="1">Uncharacterized protein</fullName>
    </submittedName>
</protein>
<sequence length="233" mass="26355">MALVDLEGLRELQESANYLLDHCPEARESLFRQGKEKWIEQVSDASLIMLDVCNVSKDVMTLVRHSLRDLQLTLRCNGANLSEKIAAYNRYRNKLKKETLKCLNRLKSIEGGGGRGTMEMQSIEQNLVFVTEVLQEVRRAIVTMVESLFSLVCVPCLEKKPSKGSLSSIFTMQLCCFDDDVWDEVRLQTAGTRLQAAQIAVEELEIELGCIFRRLIQTRVSLLNILTAKTSPV</sequence>